<dbReference type="Gene3D" id="1.10.340.70">
    <property type="match status" value="1"/>
</dbReference>
<dbReference type="Pfam" id="PF00385">
    <property type="entry name" value="Chromo"/>
    <property type="match status" value="1"/>
</dbReference>
<dbReference type="FunFam" id="1.10.340.70:FF:000001">
    <property type="entry name" value="Retrovirus-related Pol polyprotein from transposon gypsy-like Protein"/>
    <property type="match status" value="1"/>
</dbReference>
<keyword evidence="4" id="KW-0540">Nuclease</keyword>
<keyword evidence="9" id="KW-0460">Magnesium</keyword>
<evidence type="ECO:0000313" key="23">
    <source>
        <dbReference type="Proteomes" id="UP001140206"/>
    </source>
</evidence>
<evidence type="ECO:0000256" key="7">
    <source>
        <dbReference type="ARBA" id="ARBA00022759"/>
    </source>
</evidence>
<keyword evidence="15" id="KW-0233">DNA recombination</keyword>
<keyword evidence="17" id="KW-0175">Coiled coil</keyword>
<dbReference type="PROSITE" id="PS00141">
    <property type="entry name" value="ASP_PROTEASE"/>
    <property type="match status" value="1"/>
</dbReference>
<gene>
    <name evidence="22" type="ORF">LUZ62_090115</name>
</gene>
<keyword evidence="16" id="KW-0511">Multifunctional enzyme</keyword>
<dbReference type="Gene3D" id="3.10.20.370">
    <property type="match status" value="1"/>
</dbReference>
<dbReference type="InterPro" id="IPR012337">
    <property type="entry name" value="RNaseH-like_sf"/>
</dbReference>
<reference evidence="22" key="1">
    <citation type="submission" date="2022-08" db="EMBL/GenBank/DDBJ databases">
        <authorList>
            <person name="Marques A."/>
        </authorList>
    </citation>
    <scope>NUCLEOTIDE SEQUENCE</scope>
    <source>
        <strain evidence="22">RhyPub2mFocal</strain>
        <tissue evidence="22">Leaves</tissue>
    </source>
</reference>
<dbReference type="Pfam" id="PF17921">
    <property type="entry name" value="Integrase_H2C2"/>
    <property type="match status" value="1"/>
</dbReference>
<evidence type="ECO:0000256" key="8">
    <source>
        <dbReference type="ARBA" id="ARBA00022801"/>
    </source>
</evidence>
<feature type="coiled-coil region" evidence="17">
    <location>
        <begin position="1"/>
        <end position="32"/>
    </location>
</feature>
<evidence type="ECO:0000256" key="5">
    <source>
        <dbReference type="ARBA" id="ARBA00022723"/>
    </source>
</evidence>
<dbReference type="Gene3D" id="3.30.70.270">
    <property type="match status" value="2"/>
</dbReference>
<dbReference type="SUPFAM" id="SSF53098">
    <property type="entry name" value="Ribonuclease H-like"/>
    <property type="match status" value="1"/>
</dbReference>
<dbReference type="InterPro" id="IPR000477">
    <property type="entry name" value="RT_dom"/>
</dbReference>
<keyword evidence="14" id="KW-0238">DNA-binding</keyword>
<dbReference type="CDD" id="cd00303">
    <property type="entry name" value="retropepsin_like"/>
    <property type="match status" value="1"/>
</dbReference>
<dbReference type="GO" id="GO:0004519">
    <property type="term" value="F:endonuclease activity"/>
    <property type="evidence" value="ECO:0007669"/>
    <property type="project" value="UniProtKB-KW"/>
</dbReference>
<feature type="region of interest" description="Disordered" evidence="18">
    <location>
        <begin position="1597"/>
        <end position="1651"/>
    </location>
</feature>
<dbReference type="Gene3D" id="3.10.10.10">
    <property type="entry name" value="HIV Type 1 Reverse Transcriptase, subunit A, domain 1"/>
    <property type="match status" value="1"/>
</dbReference>
<dbReference type="InterPro" id="IPR021109">
    <property type="entry name" value="Peptidase_aspartic_dom_sf"/>
</dbReference>
<keyword evidence="1" id="KW-0645">Protease</keyword>
<dbReference type="InterPro" id="IPR000953">
    <property type="entry name" value="Chromo/chromo_shadow_dom"/>
</dbReference>
<evidence type="ECO:0000256" key="2">
    <source>
        <dbReference type="ARBA" id="ARBA00022679"/>
    </source>
</evidence>
<feature type="domain" description="Chromo" evidence="19">
    <location>
        <begin position="1513"/>
        <end position="1564"/>
    </location>
</feature>
<dbReference type="EMBL" id="JAMFTS010000005">
    <property type="protein sequence ID" value="KAJ4755710.1"/>
    <property type="molecule type" value="Genomic_DNA"/>
</dbReference>
<dbReference type="InterPro" id="IPR041588">
    <property type="entry name" value="Integrase_H2C2"/>
</dbReference>
<dbReference type="GO" id="GO:0004190">
    <property type="term" value="F:aspartic-type endopeptidase activity"/>
    <property type="evidence" value="ECO:0007669"/>
    <property type="project" value="UniProtKB-KW"/>
</dbReference>
<evidence type="ECO:0000256" key="6">
    <source>
        <dbReference type="ARBA" id="ARBA00022750"/>
    </source>
</evidence>
<keyword evidence="8" id="KW-0378">Hydrolase</keyword>
<dbReference type="SUPFAM" id="SSF54160">
    <property type="entry name" value="Chromo domain-like"/>
    <property type="match status" value="1"/>
</dbReference>
<feature type="region of interest" description="Disordered" evidence="18">
    <location>
        <begin position="358"/>
        <end position="378"/>
    </location>
</feature>
<dbReference type="SUPFAM" id="SSF56672">
    <property type="entry name" value="DNA/RNA polymerases"/>
    <property type="match status" value="1"/>
</dbReference>
<protein>
    <submittedName>
        <fullName evidence="22">Polyprotein</fullName>
    </submittedName>
</protein>
<dbReference type="PROSITE" id="PS50878">
    <property type="entry name" value="RT_POL"/>
    <property type="match status" value="1"/>
</dbReference>
<dbReference type="InterPro" id="IPR036397">
    <property type="entry name" value="RNaseH_sf"/>
</dbReference>
<dbReference type="FunFam" id="3.10.10.10:FF:000007">
    <property type="entry name" value="Retrovirus-related Pol polyprotein from transposon 17.6-like Protein"/>
    <property type="match status" value="1"/>
</dbReference>
<organism evidence="22 23">
    <name type="scientific">Rhynchospora pubera</name>
    <dbReference type="NCBI Taxonomy" id="906938"/>
    <lineage>
        <taxon>Eukaryota</taxon>
        <taxon>Viridiplantae</taxon>
        <taxon>Streptophyta</taxon>
        <taxon>Embryophyta</taxon>
        <taxon>Tracheophyta</taxon>
        <taxon>Spermatophyta</taxon>
        <taxon>Magnoliopsida</taxon>
        <taxon>Liliopsida</taxon>
        <taxon>Poales</taxon>
        <taxon>Cyperaceae</taxon>
        <taxon>Cyperoideae</taxon>
        <taxon>Rhynchosporeae</taxon>
        <taxon>Rhynchospora</taxon>
    </lineage>
</organism>
<evidence type="ECO:0000259" key="20">
    <source>
        <dbReference type="PROSITE" id="PS50878"/>
    </source>
</evidence>
<dbReference type="PANTHER" id="PTHR37984">
    <property type="entry name" value="PROTEIN CBG26694"/>
    <property type="match status" value="1"/>
</dbReference>
<evidence type="ECO:0000259" key="21">
    <source>
        <dbReference type="PROSITE" id="PS50994"/>
    </source>
</evidence>
<dbReference type="SMART" id="SM00298">
    <property type="entry name" value="CHROMO"/>
    <property type="match status" value="1"/>
</dbReference>
<keyword evidence="11" id="KW-0229">DNA integration</keyword>
<sequence>MEDLREKNGQLEAELKRIAAEVQSLAKRQEQQATKHVESSTLMEARLSGQIQEVNKLTEEKFTNLSSMMERLLREVHGKGSTAAGASSSIFNSGGPERNGEGNVLGGIGGGTGKGQFSNFETNYWSGMGGEYEVPEFNTYEEFYGDGDQFFGAKNGKKETKTTNERGMMNFQLPRMEFPHYDGGDPLTWRMNCEYYFDMYGVPEMYKSRMTVLNFSEDMHDWFKCLAVGPNNMAWDKLVKEVMSRYQYNTIKHPVDEFKRVHQLGRVDEYIKKFEKARCRLLMVKPHLDEEFFIAGFVSGLKEELKHTVMMFEQKDLQGVYNCAIRVEAAHESQNRKAKEVVRNPKFQKLNFTKPRNDVEKKENQWQKPWQPNTNNNYQGMTFQQRRALRLCDKCNEKYFPGHKCATKTLNLIDENHDVVVEEISDDEELVQKKETEAIGDEEVEQAIISMYSSNKNKVSSMKFKGYIGDIPMCALLDSGSTHSFVNPELVNELQLAVQHTNPMVVMVANGQKMVTDTKCDALQFNIQGHQFEKDMRLLNVQGYDIVLGLDWLVKLGPMKIDWGKGSIEFNQGGKEVKLQVKEEIAEVQMVSEVDVDKELKKGSELLIAHLFEINEVGETSSNVRPELKEVLETFQAVFEEPKGLPPFRGIDHQIDLLPGTKPVNQRPYRYSYFQKLEIEKIVGELLKEGLIQPSTSPFASPVLLVKKKDGGWRMCIDYRRLNTATVKNKFPIPIIEDLLDELHGSEIYSKIDLRAGYHQIRLKEGDANKTAFRTHEGHYEFLVMPFGLTNAPATFQALMNKVFKPYLRKFILVFFDDILVYSKSMKEHQEHLKVVLQVLADNKLYAKLSKCEFRVTQLEYLGHIISPKGVATDRKKVEAMKQWATPSNVKELRGFLGLTGYYRRFVKGYGVIAKPLTDQLKKNAFAWTKEADEAFTALKEAMSNAPVLAMPDFTQPFILETDASDKGIGAVLMQNRRPIAYLSKKLGVKNQALSTYEKEFLALLTAVQKWRHYLTGGPFIIRTDQISLKHLLEQRVNHMMQHKGLCKLMGLDYKIEYKRGVENKVADALSRQPICQDGEFLAVTELIPQWVEEVKESYKCDAWAQELQSKIQHNEASAHYTVHQGVIRYKGRIYVGKHGDWREKLLHEIHDSSVGGHSGMQATYKRLKSQFYWPHMKEEVYKHVSECHNCQQNKVEHIKLPGLLRPLPIPKEAWSSISLDFISGLPKSEGKDVILVVVDRLTKYAHLMALKHPYKAADVAQLFIENVYKLHGLPTDIVSDRDPLFTSKFWKELREKLGIKLNLSTAYHPQSDGQTERVNQCIEGYLRGMLFNQAKKWVRWLPLAEYWYSTNYHTAIKTTPFQALYGYTPTQLPMGSPMKCSVEGVNDLLKERHEWVSELKLNLRKAQDRMKRFADEKRTERKFKVGDWVYLKLQPYRQLTVQGTQNLKLGPKFYGPFEIVSQHGELAYELQLPPGSQVHPVFHVSQLKRSVGNGYTVQPTLPITQPVLQKTQEPEGISGRKLYKRGNAGGTMILVKWKGLSDEEASWEDYEEMQNRFPNFILEDKNHFKEGRLSGVETSGLGTVTRVDSVTLSGTEEKTEADGEITGNHKTVTPADGTQVKDANGISEGAGIEEETRVSGPQLHLGLGSE</sequence>
<dbReference type="Gene3D" id="3.30.420.10">
    <property type="entry name" value="Ribonuclease H-like superfamily/Ribonuclease H"/>
    <property type="match status" value="1"/>
</dbReference>
<evidence type="ECO:0000256" key="16">
    <source>
        <dbReference type="ARBA" id="ARBA00023268"/>
    </source>
</evidence>
<dbReference type="InterPro" id="IPR043502">
    <property type="entry name" value="DNA/RNA_pol_sf"/>
</dbReference>
<keyword evidence="6" id="KW-0064">Aspartyl protease</keyword>
<feature type="compositionally biased region" description="Polar residues" evidence="18">
    <location>
        <begin position="366"/>
        <end position="378"/>
    </location>
</feature>
<evidence type="ECO:0000256" key="4">
    <source>
        <dbReference type="ARBA" id="ARBA00022722"/>
    </source>
</evidence>
<evidence type="ECO:0000256" key="13">
    <source>
        <dbReference type="ARBA" id="ARBA00022932"/>
    </source>
</evidence>
<feature type="domain" description="Reverse transcriptase" evidence="20">
    <location>
        <begin position="687"/>
        <end position="866"/>
    </location>
</feature>
<dbReference type="InterPro" id="IPR056924">
    <property type="entry name" value="SH3_Tf2-1"/>
</dbReference>
<evidence type="ECO:0000256" key="3">
    <source>
        <dbReference type="ARBA" id="ARBA00022695"/>
    </source>
</evidence>
<dbReference type="GO" id="GO:0006310">
    <property type="term" value="P:DNA recombination"/>
    <property type="evidence" value="ECO:0007669"/>
    <property type="project" value="UniProtKB-KW"/>
</dbReference>
<keyword evidence="23" id="KW-1185">Reference proteome</keyword>
<evidence type="ECO:0000313" key="22">
    <source>
        <dbReference type="EMBL" id="KAJ4755710.1"/>
    </source>
</evidence>
<evidence type="ECO:0000256" key="10">
    <source>
        <dbReference type="ARBA" id="ARBA00022884"/>
    </source>
</evidence>
<keyword evidence="12" id="KW-0695">RNA-directed DNA polymerase</keyword>
<dbReference type="Pfam" id="PF24626">
    <property type="entry name" value="SH3_Tf2-1"/>
    <property type="match status" value="1"/>
</dbReference>
<dbReference type="PROSITE" id="PS50013">
    <property type="entry name" value="CHROMO_2"/>
    <property type="match status" value="1"/>
</dbReference>
<name>A0AAV8CJT8_9POAL</name>
<evidence type="ECO:0000256" key="14">
    <source>
        <dbReference type="ARBA" id="ARBA00023125"/>
    </source>
</evidence>
<dbReference type="CDD" id="cd01647">
    <property type="entry name" value="RT_LTR"/>
    <property type="match status" value="1"/>
</dbReference>
<keyword evidence="10" id="KW-0694">RNA-binding</keyword>
<dbReference type="Proteomes" id="UP001140206">
    <property type="component" value="Chromosome 5"/>
</dbReference>
<dbReference type="GO" id="GO:0003677">
    <property type="term" value="F:DNA binding"/>
    <property type="evidence" value="ECO:0007669"/>
    <property type="project" value="UniProtKB-KW"/>
</dbReference>
<dbReference type="GO" id="GO:0006508">
    <property type="term" value="P:proteolysis"/>
    <property type="evidence" value="ECO:0007669"/>
    <property type="project" value="UniProtKB-KW"/>
</dbReference>
<dbReference type="InterPro" id="IPR041577">
    <property type="entry name" value="RT_RNaseH_2"/>
</dbReference>
<dbReference type="InterPro" id="IPR023780">
    <property type="entry name" value="Chromo_domain"/>
</dbReference>
<dbReference type="Gene3D" id="2.40.50.40">
    <property type="match status" value="1"/>
</dbReference>
<evidence type="ECO:0000256" key="17">
    <source>
        <dbReference type="SAM" id="Coils"/>
    </source>
</evidence>
<proteinExistence type="predicted"/>
<dbReference type="FunFam" id="3.10.20.370:FF:000001">
    <property type="entry name" value="Retrovirus-related Pol polyprotein from transposon 17.6-like protein"/>
    <property type="match status" value="1"/>
</dbReference>
<dbReference type="PROSITE" id="PS50994">
    <property type="entry name" value="INTEGRASE"/>
    <property type="match status" value="1"/>
</dbReference>
<dbReference type="InterPro" id="IPR016197">
    <property type="entry name" value="Chromo-like_dom_sf"/>
</dbReference>
<dbReference type="InterPro" id="IPR001584">
    <property type="entry name" value="Integrase_cat-core"/>
</dbReference>
<dbReference type="FunFam" id="3.30.420.10:FF:000032">
    <property type="entry name" value="Retrovirus-related Pol polyprotein from transposon 297-like Protein"/>
    <property type="match status" value="1"/>
</dbReference>
<accession>A0AAV8CJT8</accession>
<evidence type="ECO:0000256" key="9">
    <source>
        <dbReference type="ARBA" id="ARBA00022842"/>
    </source>
</evidence>
<dbReference type="Gene3D" id="2.40.70.10">
    <property type="entry name" value="Acid Proteases"/>
    <property type="match status" value="1"/>
</dbReference>
<dbReference type="GO" id="GO:0046872">
    <property type="term" value="F:metal ion binding"/>
    <property type="evidence" value="ECO:0007669"/>
    <property type="project" value="UniProtKB-KW"/>
</dbReference>
<evidence type="ECO:0000256" key="15">
    <source>
        <dbReference type="ARBA" id="ARBA00023172"/>
    </source>
</evidence>
<evidence type="ECO:0000256" key="1">
    <source>
        <dbReference type="ARBA" id="ARBA00022670"/>
    </source>
</evidence>
<dbReference type="PANTHER" id="PTHR37984:SF5">
    <property type="entry name" value="PROTEIN NYNRIN-LIKE"/>
    <property type="match status" value="1"/>
</dbReference>
<dbReference type="InterPro" id="IPR001969">
    <property type="entry name" value="Aspartic_peptidase_AS"/>
</dbReference>
<dbReference type="GO" id="GO:0003964">
    <property type="term" value="F:RNA-directed DNA polymerase activity"/>
    <property type="evidence" value="ECO:0007669"/>
    <property type="project" value="UniProtKB-KW"/>
</dbReference>
<evidence type="ECO:0000256" key="12">
    <source>
        <dbReference type="ARBA" id="ARBA00022918"/>
    </source>
</evidence>
<dbReference type="GO" id="GO:0015074">
    <property type="term" value="P:DNA integration"/>
    <property type="evidence" value="ECO:0007669"/>
    <property type="project" value="UniProtKB-KW"/>
</dbReference>
<evidence type="ECO:0000256" key="11">
    <source>
        <dbReference type="ARBA" id="ARBA00022908"/>
    </source>
</evidence>
<dbReference type="FunFam" id="3.30.70.270:FF:000020">
    <property type="entry name" value="Transposon Tf2-6 polyprotein-like Protein"/>
    <property type="match status" value="1"/>
</dbReference>
<keyword evidence="2" id="KW-0808">Transferase</keyword>
<dbReference type="InterPro" id="IPR050951">
    <property type="entry name" value="Retrovirus_Pol_polyprotein"/>
</dbReference>
<dbReference type="Pfam" id="PF00078">
    <property type="entry name" value="RVT_1"/>
    <property type="match status" value="1"/>
</dbReference>
<feature type="domain" description="Integrase catalytic" evidence="21">
    <location>
        <begin position="1205"/>
        <end position="1369"/>
    </location>
</feature>
<keyword evidence="5" id="KW-0479">Metal-binding</keyword>
<keyword evidence="3" id="KW-0548">Nucleotidyltransferase</keyword>
<dbReference type="GO" id="GO:0003723">
    <property type="term" value="F:RNA binding"/>
    <property type="evidence" value="ECO:0007669"/>
    <property type="project" value="UniProtKB-KW"/>
</dbReference>
<evidence type="ECO:0000259" key="19">
    <source>
        <dbReference type="PROSITE" id="PS50013"/>
    </source>
</evidence>
<dbReference type="SUPFAM" id="SSF50630">
    <property type="entry name" value="Acid proteases"/>
    <property type="match status" value="1"/>
</dbReference>
<dbReference type="GO" id="GO:0003887">
    <property type="term" value="F:DNA-directed DNA polymerase activity"/>
    <property type="evidence" value="ECO:0007669"/>
    <property type="project" value="UniProtKB-KW"/>
</dbReference>
<evidence type="ECO:0000256" key="18">
    <source>
        <dbReference type="SAM" id="MobiDB-lite"/>
    </source>
</evidence>
<keyword evidence="7" id="KW-0255">Endonuclease</keyword>
<dbReference type="Pfam" id="PF17919">
    <property type="entry name" value="RT_RNaseH_2"/>
    <property type="match status" value="1"/>
</dbReference>
<dbReference type="CDD" id="cd09274">
    <property type="entry name" value="RNase_HI_RT_Ty3"/>
    <property type="match status" value="1"/>
</dbReference>
<keyword evidence="13" id="KW-0239">DNA-directed DNA polymerase</keyword>
<comment type="caution">
    <text evidence="22">The sequence shown here is derived from an EMBL/GenBank/DDBJ whole genome shotgun (WGS) entry which is preliminary data.</text>
</comment>
<dbReference type="Pfam" id="PF08284">
    <property type="entry name" value="RVP_2"/>
    <property type="match status" value="1"/>
</dbReference>
<dbReference type="InterPro" id="IPR043128">
    <property type="entry name" value="Rev_trsase/Diguanyl_cyclase"/>
</dbReference>